<dbReference type="Gene3D" id="2.40.170.20">
    <property type="entry name" value="TonB-dependent receptor, beta-barrel domain"/>
    <property type="match status" value="1"/>
</dbReference>
<evidence type="ECO:0000259" key="9">
    <source>
        <dbReference type="Pfam" id="PF07715"/>
    </source>
</evidence>
<dbReference type="InterPro" id="IPR008969">
    <property type="entry name" value="CarboxyPept-like_regulatory"/>
</dbReference>
<keyword evidence="5" id="KW-0732">Signal</keyword>
<evidence type="ECO:0000256" key="1">
    <source>
        <dbReference type="ARBA" id="ARBA00004571"/>
    </source>
</evidence>
<dbReference type="Proteomes" id="UP000474567">
    <property type="component" value="Unassembled WGS sequence"/>
</dbReference>
<keyword evidence="2 8" id="KW-0813">Transport</keyword>
<evidence type="ECO:0000313" key="11">
    <source>
        <dbReference type="Proteomes" id="UP000474567"/>
    </source>
</evidence>
<keyword evidence="3 8" id="KW-1134">Transmembrane beta strand</keyword>
<keyword evidence="7 8" id="KW-0998">Cell outer membrane</keyword>
<dbReference type="InterPro" id="IPR039426">
    <property type="entry name" value="TonB-dep_rcpt-like"/>
</dbReference>
<evidence type="ECO:0000256" key="2">
    <source>
        <dbReference type="ARBA" id="ARBA00022448"/>
    </source>
</evidence>
<dbReference type="SUPFAM" id="SSF49464">
    <property type="entry name" value="Carboxypeptidase regulatory domain-like"/>
    <property type="match status" value="1"/>
</dbReference>
<evidence type="ECO:0000256" key="3">
    <source>
        <dbReference type="ARBA" id="ARBA00022452"/>
    </source>
</evidence>
<keyword evidence="11" id="KW-1185">Reference proteome</keyword>
<dbReference type="InterPro" id="IPR012910">
    <property type="entry name" value="Plug_dom"/>
</dbReference>
<evidence type="ECO:0000313" key="10">
    <source>
        <dbReference type="EMBL" id="CAA9194255.1"/>
    </source>
</evidence>
<dbReference type="Gene3D" id="2.170.130.10">
    <property type="entry name" value="TonB-dependent receptor, plug domain"/>
    <property type="match status" value="1"/>
</dbReference>
<sequence length="797" mass="90469">MISESIVLNKLTFFLFLFTFSIKRADAQVVLNITNEFKQPIVGVLVTVKANQNLVFQQQTDTNGQVLIQEKPGNYIVGVESFSFKKVNLKIQIKEEQNTLNIILQKSAHELDEIVVAKTKLSASQKIRESLYAPEVIDFKEFNSTSKSVVEAINLASGLRIQQQGGMGSALNINLNGIDGKDVRVFVDEIPVYLLGRGFELQNLTTNMIDRVEIYKGLVPIRFGSDALGGVINIVTRKNDKDFLGAGYSYGSWNTHEATLSSYSHPFKNKKFFAGVDAVYRHSDNDYWMDDVEVVADDLYNTKKGRARRFNDKYDFGLAKVQVGFKDLSWADHLKFISSFTYTHKEWQHGITALKPWGEPFSTEYTGGAALNWKKSSSKKNSWQIDITTGYNFEQTYFEDLSSRIYFWDGNYIEGQNKGESGLYSQGITPKIIQKVLYARENAFFRIGENYRINANLFTTKRELTGEDKAGAATYKEDPFKEPQMLINNFFGTSLESKFLNGRLISTTSLKHYYSKVRGVSFKITNEFDKISTSSSSDIGFGQVFKWVVSPKIAIIPGYEYAVRQPDSREIFGDYITVSPNPNLKSATSHNLNIKIQFKALNEKIFTGIGGFYRNTKNRIILTSFSNSLAAYTNLLQTTTIGGEWFLQYKPTNTIDLSLNTTYQDIRLAAVDDLGIFTADYIGARIPNTPYLFSNFQGSYTLNPGNKRNYYFKFLYTSSYVHEYFLTWAINGKKSSKVTIPSQLINDISISIHSKNARWSFAVDCKNITDARLYDNFSVQKPGRSFYGKIAYILTKQ</sequence>
<feature type="domain" description="TonB-dependent receptor plug" evidence="9">
    <location>
        <begin position="129"/>
        <end position="231"/>
    </location>
</feature>
<reference evidence="10 11" key="1">
    <citation type="submission" date="2020-02" db="EMBL/GenBank/DDBJ databases">
        <authorList>
            <person name="Criscuolo A."/>
        </authorList>
    </citation>
    <scope>NUCLEOTIDE SEQUENCE [LARGE SCALE GENOMIC DNA]</scope>
    <source>
        <strain evidence="10">CECT7796</strain>
    </source>
</reference>
<protein>
    <submittedName>
        <fullName evidence="10">Vitamin B12 transporter BtuB</fullName>
    </submittedName>
</protein>
<evidence type="ECO:0000256" key="6">
    <source>
        <dbReference type="ARBA" id="ARBA00023136"/>
    </source>
</evidence>
<evidence type="ECO:0000256" key="5">
    <source>
        <dbReference type="ARBA" id="ARBA00022729"/>
    </source>
</evidence>
<proteinExistence type="inferred from homology"/>
<comment type="similarity">
    <text evidence="8">Belongs to the TonB-dependent receptor family.</text>
</comment>
<dbReference type="PANTHER" id="PTHR30069:SF29">
    <property type="entry name" value="HEMOGLOBIN AND HEMOGLOBIN-HAPTOGLOBIN-BINDING PROTEIN 1-RELATED"/>
    <property type="match status" value="1"/>
</dbReference>
<evidence type="ECO:0000256" key="4">
    <source>
        <dbReference type="ARBA" id="ARBA00022692"/>
    </source>
</evidence>
<dbReference type="Pfam" id="PF07715">
    <property type="entry name" value="Plug"/>
    <property type="match status" value="1"/>
</dbReference>
<dbReference type="Gene3D" id="2.60.40.1120">
    <property type="entry name" value="Carboxypeptidase-like, regulatory domain"/>
    <property type="match status" value="1"/>
</dbReference>
<dbReference type="InterPro" id="IPR036942">
    <property type="entry name" value="Beta-barrel_TonB_sf"/>
</dbReference>
<comment type="caution">
    <text evidence="10">The sequence shown here is derived from an EMBL/GenBank/DDBJ whole genome shotgun (WGS) entry which is preliminary data.</text>
</comment>
<dbReference type="PROSITE" id="PS52016">
    <property type="entry name" value="TONB_DEPENDENT_REC_3"/>
    <property type="match status" value="1"/>
</dbReference>
<accession>A0ABM8KCQ2</accession>
<dbReference type="PANTHER" id="PTHR30069">
    <property type="entry name" value="TONB-DEPENDENT OUTER MEMBRANE RECEPTOR"/>
    <property type="match status" value="1"/>
</dbReference>
<evidence type="ECO:0000256" key="7">
    <source>
        <dbReference type="ARBA" id="ARBA00023237"/>
    </source>
</evidence>
<name>A0ABM8KCQ2_9FLAO</name>
<evidence type="ECO:0000256" key="8">
    <source>
        <dbReference type="PROSITE-ProRule" id="PRU01360"/>
    </source>
</evidence>
<dbReference type="InterPro" id="IPR037066">
    <property type="entry name" value="Plug_dom_sf"/>
</dbReference>
<comment type="subcellular location">
    <subcellularLocation>
        <location evidence="1 8">Cell outer membrane</location>
        <topology evidence="1 8">Multi-pass membrane protein</topology>
    </subcellularLocation>
</comment>
<gene>
    <name evidence="10" type="primary">btuB_1</name>
    <name evidence="10" type="ORF">FLACOL7796_00037</name>
</gene>
<organism evidence="10 11">
    <name type="scientific">Flavobacterium collinsii</name>
    <dbReference type="NCBI Taxonomy" id="1114861"/>
    <lineage>
        <taxon>Bacteria</taxon>
        <taxon>Pseudomonadati</taxon>
        <taxon>Bacteroidota</taxon>
        <taxon>Flavobacteriia</taxon>
        <taxon>Flavobacteriales</taxon>
        <taxon>Flavobacteriaceae</taxon>
        <taxon>Flavobacterium</taxon>
    </lineage>
</organism>
<dbReference type="SUPFAM" id="SSF56935">
    <property type="entry name" value="Porins"/>
    <property type="match status" value="1"/>
</dbReference>
<keyword evidence="6 8" id="KW-0472">Membrane</keyword>
<keyword evidence="4 8" id="KW-0812">Transmembrane</keyword>
<dbReference type="EMBL" id="CADCST010000036">
    <property type="protein sequence ID" value="CAA9194255.1"/>
    <property type="molecule type" value="Genomic_DNA"/>
</dbReference>
<dbReference type="RefSeq" id="WP_173964063.1">
    <property type="nucleotide sequence ID" value="NZ_CADCST010000036.1"/>
</dbReference>